<dbReference type="RefSeq" id="XP_030066591.1">
    <property type="nucleotide sequence ID" value="XM_030210731.1"/>
</dbReference>
<dbReference type="SUPFAM" id="SSF52833">
    <property type="entry name" value="Thioredoxin-like"/>
    <property type="match status" value="1"/>
</dbReference>
<dbReference type="InterPro" id="IPR006993">
    <property type="entry name" value="Glut_rich_SH3-bd"/>
</dbReference>
<dbReference type="Proteomes" id="UP000515156">
    <property type="component" value="Chromosome 7"/>
</dbReference>
<dbReference type="Pfam" id="PF04908">
    <property type="entry name" value="SH3BGR"/>
    <property type="match status" value="1"/>
</dbReference>
<name>A0A6P7YPC2_9AMPH</name>
<dbReference type="GeneID" id="115474989"/>
<sequence>MNIKVYYTSVSGSREVKMRQAEVARILDTKKIKYELIDVSLHESLLKEMRQKAGNPTAVPPQIFNGDNYCGDYQKMYEANENCEFLSFLHQKTMSAN</sequence>
<dbReference type="InterPro" id="IPR036249">
    <property type="entry name" value="Thioredoxin-like_sf"/>
</dbReference>
<gene>
    <name evidence="3" type="primary">LOC115474989</name>
</gene>
<proteinExistence type="inferred from homology"/>
<dbReference type="Gene3D" id="3.40.30.10">
    <property type="entry name" value="Glutaredoxin"/>
    <property type="match status" value="1"/>
</dbReference>
<evidence type="ECO:0000313" key="3">
    <source>
        <dbReference type="RefSeq" id="XP_030066591.1"/>
    </source>
</evidence>
<dbReference type="PROSITE" id="PS51354">
    <property type="entry name" value="GLUTAREDOXIN_2"/>
    <property type="match status" value="1"/>
</dbReference>
<evidence type="ECO:0000256" key="1">
    <source>
        <dbReference type="ARBA" id="ARBA00007764"/>
    </source>
</evidence>
<dbReference type="KEGG" id="muo:115474989"/>
<dbReference type="PANTHER" id="PTHR12232">
    <property type="entry name" value="SH3 DOMAIN-BINDING GLUTAMIC ACID-RICH-LIKE PROTEIN"/>
    <property type="match status" value="1"/>
</dbReference>
<protein>
    <submittedName>
        <fullName evidence="3">SH3 domain-binding glutamic acid-rich-like protein 3</fullName>
    </submittedName>
</protein>
<dbReference type="OrthoDB" id="9932926at2759"/>
<dbReference type="PANTHER" id="PTHR12232:SF6">
    <property type="entry name" value="SH3 DOMAIN-BINDING GLUTAMIC ACID-RICH-LIKE PROTEIN 3"/>
    <property type="match status" value="1"/>
</dbReference>
<reference evidence="3" key="1">
    <citation type="submission" date="2025-08" db="UniProtKB">
        <authorList>
            <consortium name="RefSeq"/>
        </authorList>
    </citation>
    <scope>IDENTIFICATION</scope>
</reference>
<evidence type="ECO:0000313" key="2">
    <source>
        <dbReference type="Proteomes" id="UP000515156"/>
    </source>
</evidence>
<organism evidence="2 3">
    <name type="scientific">Microcaecilia unicolor</name>
    <dbReference type="NCBI Taxonomy" id="1415580"/>
    <lineage>
        <taxon>Eukaryota</taxon>
        <taxon>Metazoa</taxon>
        <taxon>Chordata</taxon>
        <taxon>Craniata</taxon>
        <taxon>Vertebrata</taxon>
        <taxon>Euteleostomi</taxon>
        <taxon>Amphibia</taxon>
        <taxon>Gymnophiona</taxon>
        <taxon>Siphonopidae</taxon>
        <taxon>Microcaecilia</taxon>
    </lineage>
</organism>
<keyword evidence="2" id="KW-1185">Reference proteome</keyword>
<dbReference type="AlphaFoldDB" id="A0A6P7YPC2"/>
<dbReference type="InParanoid" id="A0A6P7YPC2"/>
<dbReference type="InterPro" id="IPR051033">
    <property type="entry name" value="SH3BGR"/>
</dbReference>
<dbReference type="GO" id="GO:0005737">
    <property type="term" value="C:cytoplasm"/>
    <property type="evidence" value="ECO:0007669"/>
    <property type="project" value="TreeGrafter"/>
</dbReference>
<dbReference type="CDD" id="cd03030">
    <property type="entry name" value="GRX_SH3BGR"/>
    <property type="match status" value="1"/>
</dbReference>
<comment type="similarity">
    <text evidence="1">Belongs to the SH3BGR family.</text>
</comment>
<accession>A0A6P7YPC2</accession>